<accession>A0A7G1KP63</accession>
<evidence type="ECO:0000313" key="2">
    <source>
        <dbReference type="Proteomes" id="UP000516173"/>
    </source>
</evidence>
<organism evidence="1 2">
    <name type="scientific">Nocardia wallacei</name>
    <dbReference type="NCBI Taxonomy" id="480035"/>
    <lineage>
        <taxon>Bacteria</taxon>
        <taxon>Bacillati</taxon>
        <taxon>Actinomycetota</taxon>
        <taxon>Actinomycetes</taxon>
        <taxon>Mycobacteriales</taxon>
        <taxon>Nocardiaceae</taxon>
        <taxon>Nocardia</taxon>
    </lineage>
</organism>
<sequence length="90" mass="9606">MSARFTAPVEPPWIERYFVRTTIRAVTAGSIIAAALCAATATAGADTPQPGLLERIADQLRDIGTGSTAANWHCQFGSSNDPACFLPYYD</sequence>
<dbReference type="Proteomes" id="UP000516173">
    <property type="component" value="Chromosome"/>
</dbReference>
<evidence type="ECO:0000313" key="1">
    <source>
        <dbReference type="EMBL" id="BCK56997.1"/>
    </source>
</evidence>
<reference evidence="1 2" key="1">
    <citation type="submission" date="2020-08" db="EMBL/GenBank/DDBJ databases">
        <title>Genome Sequencing of Nocardia wallacei strain FMUON74 and assembly.</title>
        <authorList>
            <person name="Toyokawa M."/>
            <person name="Uesaka K."/>
        </authorList>
    </citation>
    <scope>NUCLEOTIDE SEQUENCE [LARGE SCALE GENOMIC DNA]</scope>
    <source>
        <strain evidence="1 2">FMUON74</strain>
    </source>
</reference>
<dbReference type="AlphaFoldDB" id="A0A7G1KP63"/>
<keyword evidence="2" id="KW-1185">Reference proteome</keyword>
<proteinExistence type="predicted"/>
<name>A0A7G1KP63_9NOCA</name>
<dbReference type="EMBL" id="AP023396">
    <property type="protein sequence ID" value="BCK56997.1"/>
    <property type="molecule type" value="Genomic_DNA"/>
</dbReference>
<protein>
    <submittedName>
        <fullName evidence="1">Uncharacterized protein</fullName>
    </submittedName>
</protein>
<gene>
    <name evidence="1" type="ORF">NWFMUON74_47690</name>
</gene>
<dbReference type="KEGG" id="nwl:NWFMUON74_47690"/>